<evidence type="ECO:0000256" key="8">
    <source>
        <dbReference type="ARBA" id="ARBA00023136"/>
    </source>
</evidence>
<dbReference type="InterPro" id="IPR000863">
    <property type="entry name" value="Sulfotransferase_dom"/>
</dbReference>
<dbReference type="FunFam" id="3.40.50.300:FF:000703">
    <property type="entry name" value="Sulfotransferase"/>
    <property type="match status" value="1"/>
</dbReference>
<dbReference type="InterPro" id="IPR051135">
    <property type="entry name" value="Gal/GlcNAc/GalNAc_ST"/>
</dbReference>
<gene>
    <name evidence="14" type="ORF">NDU88_001256</name>
</gene>
<protein>
    <recommendedName>
        <fullName evidence="11">Sulfotransferase</fullName>
        <ecNumber evidence="11">2.8.2.-</ecNumber>
    </recommendedName>
</protein>
<evidence type="ECO:0000256" key="6">
    <source>
        <dbReference type="ARBA" id="ARBA00022989"/>
    </source>
</evidence>
<organism evidence="14 15">
    <name type="scientific">Pleurodeles waltl</name>
    <name type="common">Iberian ribbed newt</name>
    <dbReference type="NCBI Taxonomy" id="8319"/>
    <lineage>
        <taxon>Eukaryota</taxon>
        <taxon>Metazoa</taxon>
        <taxon>Chordata</taxon>
        <taxon>Craniata</taxon>
        <taxon>Vertebrata</taxon>
        <taxon>Euteleostomi</taxon>
        <taxon>Amphibia</taxon>
        <taxon>Batrachia</taxon>
        <taxon>Caudata</taxon>
        <taxon>Salamandroidea</taxon>
        <taxon>Salamandridae</taxon>
        <taxon>Pleurodelinae</taxon>
        <taxon>Pleurodeles</taxon>
    </lineage>
</organism>
<evidence type="ECO:0000256" key="11">
    <source>
        <dbReference type="RuleBase" id="RU361155"/>
    </source>
</evidence>
<evidence type="ECO:0000256" key="10">
    <source>
        <dbReference type="ARBA" id="ARBA00023277"/>
    </source>
</evidence>
<proteinExistence type="inferred from homology"/>
<dbReference type="AlphaFoldDB" id="A0AAV7Q9K7"/>
<evidence type="ECO:0000256" key="3">
    <source>
        <dbReference type="ARBA" id="ARBA00022679"/>
    </source>
</evidence>
<dbReference type="InterPro" id="IPR016469">
    <property type="entry name" value="Carbohydrate_sulfotransferase"/>
</dbReference>
<evidence type="ECO:0000256" key="7">
    <source>
        <dbReference type="ARBA" id="ARBA00023034"/>
    </source>
</evidence>
<name>A0AAV7Q9K7_PLEWA</name>
<keyword evidence="8 12" id="KW-0472">Membrane</keyword>
<keyword evidence="10" id="KW-0119">Carbohydrate metabolism</keyword>
<keyword evidence="15" id="KW-1185">Reference proteome</keyword>
<keyword evidence="9" id="KW-0325">Glycoprotein</keyword>
<keyword evidence="4 12" id="KW-0812">Transmembrane</keyword>
<evidence type="ECO:0000256" key="9">
    <source>
        <dbReference type="ARBA" id="ARBA00023180"/>
    </source>
</evidence>
<dbReference type="PANTHER" id="PTHR10704">
    <property type="entry name" value="CARBOHYDRATE SULFOTRANSFERASE"/>
    <property type="match status" value="1"/>
</dbReference>
<dbReference type="GO" id="GO:0006044">
    <property type="term" value="P:N-acetylglucosamine metabolic process"/>
    <property type="evidence" value="ECO:0007669"/>
    <property type="project" value="TreeGrafter"/>
</dbReference>
<dbReference type="GO" id="GO:0000139">
    <property type="term" value="C:Golgi membrane"/>
    <property type="evidence" value="ECO:0007669"/>
    <property type="project" value="UniProtKB-SubCell"/>
</dbReference>
<comment type="caution">
    <text evidence="14">The sequence shown here is derived from an EMBL/GenBank/DDBJ whole genome shotgun (WGS) entry which is preliminary data.</text>
</comment>
<evidence type="ECO:0000256" key="2">
    <source>
        <dbReference type="ARBA" id="ARBA00005530"/>
    </source>
</evidence>
<dbReference type="Gene3D" id="3.40.50.300">
    <property type="entry name" value="P-loop containing nucleotide triphosphate hydrolases"/>
    <property type="match status" value="1"/>
</dbReference>
<dbReference type="GO" id="GO:0001517">
    <property type="term" value="F:N-acetylglucosamine 6-O-sulfotransferase activity"/>
    <property type="evidence" value="ECO:0007669"/>
    <property type="project" value="UniProtKB-ARBA"/>
</dbReference>
<dbReference type="SUPFAM" id="SSF52540">
    <property type="entry name" value="P-loop containing nucleoside triphosphate hydrolases"/>
    <property type="match status" value="1"/>
</dbReference>
<keyword evidence="7" id="KW-0333">Golgi apparatus</keyword>
<dbReference type="GO" id="GO:0005975">
    <property type="term" value="P:carbohydrate metabolic process"/>
    <property type="evidence" value="ECO:0007669"/>
    <property type="project" value="InterPro"/>
</dbReference>
<feature type="domain" description="Sulfotransferase" evidence="13">
    <location>
        <begin position="90"/>
        <end position="400"/>
    </location>
</feature>
<evidence type="ECO:0000259" key="13">
    <source>
        <dbReference type="Pfam" id="PF00685"/>
    </source>
</evidence>
<keyword evidence="3 11" id="KW-0808">Transferase</keyword>
<evidence type="ECO:0000256" key="1">
    <source>
        <dbReference type="ARBA" id="ARBA00004323"/>
    </source>
</evidence>
<accession>A0AAV7Q9K7</accession>
<evidence type="ECO:0000256" key="12">
    <source>
        <dbReference type="SAM" id="Phobius"/>
    </source>
</evidence>
<evidence type="ECO:0000256" key="5">
    <source>
        <dbReference type="ARBA" id="ARBA00022968"/>
    </source>
</evidence>
<dbReference type="Pfam" id="PF00685">
    <property type="entry name" value="Sulfotransfer_1"/>
    <property type="match status" value="1"/>
</dbReference>
<dbReference type="EMBL" id="JANPWB010000010">
    <property type="protein sequence ID" value="KAJ1134810.1"/>
    <property type="molecule type" value="Genomic_DNA"/>
</dbReference>
<dbReference type="PIRSF" id="PIRSF005883">
    <property type="entry name" value="Carbohydrate_sulfotransferase"/>
    <property type="match status" value="1"/>
</dbReference>
<dbReference type="Proteomes" id="UP001066276">
    <property type="component" value="Chromosome 6"/>
</dbReference>
<keyword evidence="6 12" id="KW-1133">Transmembrane helix</keyword>
<comment type="subcellular location">
    <subcellularLocation>
        <location evidence="1">Golgi apparatus membrane</location>
        <topology evidence="1">Single-pass type II membrane protein</topology>
    </subcellularLocation>
</comment>
<dbReference type="InterPro" id="IPR027417">
    <property type="entry name" value="P-loop_NTPase"/>
</dbReference>
<dbReference type="GO" id="GO:0006790">
    <property type="term" value="P:sulfur compound metabolic process"/>
    <property type="evidence" value="ECO:0007669"/>
    <property type="project" value="TreeGrafter"/>
</dbReference>
<sequence length="425" mass="49394">MQAARNLGADATGRPKICTNVLEPHQTLEHVPVMCCSVLVHCGFPAGQNPAKMFRMIFFLRIGLLIFATLTMMWISSRQPCEISDRPSKTHILILTSWRSGSSFVGQLFNQNPNVFYLIEPTWHVWASMPNESFQLLQMPVRDLLRSIFMCDMSTFQPYIKRYKFITDLFMWHDSRALCSPPACNAFNRSDIVNREMCFQRCGKISFPMVEETCNTYSHIVLKTVRIMDLNVLYPLLKDPQLNLKIIHLVRDPRGVLLSREHFKGLYRDDKTITGTKDKLADRFHVMQEICAAQVRIYKSAIQNPPDFLKDRYVMVRYEDLVNNPVGHIKDWYSFVGLNMSPKLESWIQNITHSEIPKERNFLPLSGDSAKIAQQWRKNLNFTNVEKVQAICKQEMDLFGYRMVNTTEEQKNMSLDILTPLRTNH</sequence>
<feature type="transmembrane region" description="Helical" evidence="12">
    <location>
        <begin position="58"/>
        <end position="76"/>
    </location>
</feature>
<keyword evidence="5" id="KW-0735">Signal-anchor</keyword>
<evidence type="ECO:0000313" key="15">
    <source>
        <dbReference type="Proteomes" id="UP001066276"/>
    </source>
</evidence>
<comment type="similarity">
    <text evidence="2">Belongs to the sulfotransferase 1 family. Gal/GlcNAc/GalNAc subfamily.</text>
</comment>
<dbReference type="EC" id="2.8.2.-" evidence="11"/>
<reference evidence="14" key="1">
    <citation type="journal article" date="2022" name="bioRxiv">
        <title>Sequencing and chromosome-scale assembly of the giantPleurodeles waltlgenome.</title>
        <authorList>
            <person name="Brown T."/>
            <person name="Elewa A."/>
            <person name="Iarovenko S."/>
            <person name="Subramanian E."/>
            <person name="Araus A.J."/>
            <person name="Petzold A."/>
            <person name="Susuki M."/>
            <person name="Suzuki K.-i.T."/>
            <person name="Hayashi T."/>
            <person name="Toyoda A."/>
            <person name="Oliveira C."/>
            <person name="Osipova E."/>
            <person name="Leigh N.D."/>
            <person name="Simon A."/>
            <person name="Yun M.H."/>
        </authorList>
    </citation>
    <scope>NUCLEOTIDE SEQUENCE</scope>
    <source>
        <strain evidence="14">20211129_DDA</strain>
        <tissue evidence="14">Liver</tissue>
    </source>
</reference>
<dbReference type="PANTHER" id="PTHR10704:SF4">
    <property type="entry name" value="CARBOHYDRATE SULFOTRANSFERASE 6"/>
    <property type="match status" value="1"/>
</dbReference>
<evidence type="ECO:0000256" key="4">
    <source>
        <dbReference type="ARBA" id="ARBA00022692"/>
    </source>
</evidence>
<evidence type="ECO:0000313" key="14">
    <source>
        <dbReference type="EMBL" id="KAJ1134810.1"/>
    </source>
</evidence>